<dbReference type="OrthoDB" id="9801102at2"/>
<evidence type="ECO:0000256" key="2">
    <source>
        <dbReference type="ARBA" id="ARBA00022649"/>
    </source>
</evidence>
<evidence type="ECO:0000313" key="8">
    <source>
        <dbReference type="EMBL" id="RUT06082.1"/>
    </source>
</evidence>
<dbReference type="RefSeq" id="WP_127081761.1">
    <property type="nucleotide sequence ID" value="NZ_RSCL01000007.1"/>
</dbReference>
<evidence type="ECO:0000256" key="1">
    <source>
        <dbReference type="ARBA" id="ARBA00008172"/>
    </source>
</evidence>
<dbReference type="InterPro" id="IPR035093">
    <property type="entry name" value="RelE/ParE_toxin_dom_sf"/>
</dbReference>
<comment type="similarity">
    <text evidence="1">Belongs to the YoeB family.</text>
</comment>
<evidence type="ECO:0000256" key="4">
    <source>
        <dbReference type="ARBA" id="ARBA00022759"/>
    </source>
</evidence>
<dbReference type="GO" id="GO:0016787">
    <property type="term" value="F:hydrolase activity"/>
    <property type="evidence" value="ECO:0007669"/>
    <property type="project" value="UniProtKB-KW"/>
</dbReference>
<dbReference type="PANTHER" id="PTHR38039">
    <property type="entry name" value="TOXIN YOEB"/>
    <property type="match status" value="1"/>
</dbReference>
<keyword evidence="9" id="KW-1185">Reference proteome</keyword>
<keyword evidence="4" id="KW-0255">Endonuclease</keyword>
<keyword evidence="3" id="KW-0540">Nuclease</keyword>
<dbReference type="GO" id="GO:0004519">
    <property type="term" value="F:endonuclease activity"/>
    <property type="evidence" value="ECO:0007669"/>
    <property type="project" value="UniProtKB-KW"/>
</dbReference>
<protein>
    <recommendedName>
        <fullName evidence="7">Endoribonuclease YoeB</fullName>
    </recommendedName>
    <alternativeName>
        <fullName evidence="6">Putative mRNA interferase YoeB</fullName>
    </alternativeName>
</protein>
<name>A0A3S5K3A9_9CYAN</name>
<dbReference type="InterPro" id="IPR009614">
    <property type="entry name" value="YoeB_toxin"/>
</dbReference>
<keyword evidence="5" id="KW-0378">Hydrolase</keyword>
<dbReference type="Gene3D" id="3.30.2310.20">
    <property type="entry name" value="RelE-like"/>
    <property type="match status" value="1"/>
</dbReference>
<comment type="caution">
    <text evidence="8">The sequence shown here is derived from an EMBL/GenBank/DDBJ whole genome shotgun (WGS) entry which is preliminary data.</text>
</comment>
<dbReference type="EMBL" id="RSCL01000007">
    <property type="protein sequence ID" value="RUT06082.1"/>
    <property type="molecule type" value="Genomic_DNA"/>
</dbReference>
<evidence type="ECO:0000313" key="9">
    <source>
        <dbReference type="Proteomes" id="UP000271624"/>
    </source>
</evidence>
<dbReference type="SUPFAM" id="SSF143011">
    <property type="entry name" value="RelE-like"/>
    <property type="match status" value="1"/>
</dbReference>
<reference evidence="8" key="2">
    <citation type="journal article" date="2019" name="Genome Biol. Evol.">
        <title>Day and night: Metabolic profiles and evolutionary relationships of six axenic non-marine cyanobacteria.</title>
        <authorList>
            <person name="Will S.E."/>
            <person name="Henke P."/>
            <person name="Boedeker C."/>
            <person name="Huang S."/>
            <person name="Brinkmann H."/>
            <person name="Rohde M."/>
            <person name="Jarek M."/>
            <person name="Friedl T."/>
            <person name="Seufert S."/>
            <person name="Schumacher M."/>
            <person name="Overmann J."/>
            <person name="Neumann-Schaal M."/>
            <person name="Petersen J."/>
        </authorList>
    </citation>
    <scope>NUCLEOTIDE SEQUENCE [LARGE SCALE GENOMIC DNA]</scope>
    <source>
        <strain evidence="8">PCC 7102</strain>
    </source>
</reference>
<proteinExistence type="inferred from homology"/>
<dbReference type="Pfam" id="PF06769">
    <property type="entry name" value="YoeB_toxin"/>
    <property type="match status" value="1"/>
</dbReference>
<keyword evidence="2" id="KW-1277">Toxin-antitoxin system</keyword>
<dbReference type="GO" id="GO:0006401">
    <property type="term" value="P:RNA catabolic process"/>
    <property type="evidence" value="ECO:0007669"/>
    <property type="project" value="InterPro"/>
</dbReference>
<gene>
    <name evidence="8" type="ORF">DSM106972_032880</name>
</gene>
<dbReference type="NCBIfam" id="TIGR02116">
    <property type="entry name" value="toxin_Txe_YoeB"/>
    <property type="match status" value="1"/>
</dbReference>
<evidence type="ECO:0000256" key="3">
    <source>
        <dbReference type="ARBA" id="ARBA00022722"/>
    </source>
</evidence>
<organism evidence="8 9">
    <name type="scientific">Dulcicalothrix desertica PCC 7102</name>
    <dbReference type="NCBI Taxonomy" id="232991"/>
    <lineage>
        <taxon>Bacteria</taxon>
        <taxon>Bacillati</taxon>
        <taxon>Cyanobacteriota</taxon>
        <taxon>Cyanophyceae</taxon>
        <taxon>Nostocales</taxon>
        <taxon>Calotrichaceae</taxon>
        <taxon>Dulcicalothrix</taxon>
    </lineage>
</organism>
<dbReference type="AlphaFoldDB" id="A0A3S5K3A9"/>
<accession>A0A3S5K3A9</accession>
<reference evidence="8" key="1">
    <citation type="submission" date="2018-12" db="EMBL/GenBank/DDBJ databases">
        <authorList>
            <person name="Will S."/>
            <person name="Neumann-Schaal M."/>
            <person name="Henke P."/>
        </authorList>
    </citation>
    <scope>NUCLEOTIDE SEQUENCE</scope>
    <source>
        <strain evidence="8">PCC 7102</strain>
    </source>
</reference>
<evidence type="ECO:0000256" key="5">
    <source>
        <dbReference type="ARBA" id="ARBA00022801"/>
    </source>
</evidence>
<dbReference type="PANTHER" id="PTHR38039:SF1">
    <property type="entry name" value="TOXIN YOEB"/>
    <property type="match status" value="1"/>
</dbReference>
<evidence type="ECO:0000256" key="6">
    <source>
        <dbReference type="ARBA" id="ARBA00030388"/>
    </source>
</evidence>
<sequence length="110" mass="13371">MSKKKKKFEQDDSQPDQVKIVVTVNRVPYFTLKFKEDLTWWYRHDFQKASKIMDLITAVMQDPFEGIGKPEPLKYMEADIWSRRINLEHRLTYRVAEAEVYFLTCCYYYE</sequence>
<evidence type="ECO:0000256" key="7">
    <source>
        <dbReference type="ARBA" id="ARBA00050056"/>
    </source>
</evidence>
<dbReference type="Proteomes" id="UP000271624">
    <property type="component" value="Unassembled WGS sequence"/>
</dbReference>